<name>A0A1Y2L8D4_9PROT</name>
<evidence type="ECO:0000256" key="2">
    <source>
        <dbReference type="ARBA" id="ARBA00022448"/>
    </source>
</evidence>
<comment type="caution">
    <text evidence="12">The sequence shown here is derived from an EMBL/GenBank/DDBJ whole genome shotgun (WGS) entry which is preliminary data.</text>
</comment>
<evidence type="ECO:0000256" key="4">
    <source>
        <dbReference type="ARBA" id="ARBA00022692"/>
    </source>
</evidence>
<keyword evidence="5 8" id="KW-0653">Protein transport</keyword>
<keyword evidence="4 10" id="KW-0812">Transmembrane</keyword>
<feature type="transmembrane region" description="Helical" evidence="10">
    <location>
        <begin position="101"/>
        <end position="119"/>
    </location>
</feature>
<keyword evidence="12" id="KW-0282">Flagellum</keyword>
<sequence length="313" mass="32364">MPEPVNQLSASSDAQAPLGTDGVTANVATNGLPTSDVPAGALMQTVDGMVASDGTVISDGTVALDPETGLPVDGAITGDGSLVPDVISNLPVFDLVDRAGVVGWVLAALALIGLLIFFYKLVGFIRCGIFTDGFVKDVERHLGDGNEQQAVQVLVRRRHPAARIGLFGMSLSVGDAETRESASDIIAARARKEIDGLNGGLRIMSAIAVLSPLLGLLGTVMGMIEAFQKMEGAGSRIDPSVLSGGIWLALLTTAIGLVVAIPATAFHMWMQGVIGRAAAVMEDVCTMVVNRGELARKTALHGATIAELRQAAE</sequence>
<evidence type="ECO:0000256" key="7">
    <source>
        <dbReference type="ARBA" id="ARBA00023136"/>
    </source>
</evidence>
<evidence type="ECO:0000256" key="8">
    <source>
        <dbReference type="RuleBase" id="RU004057"/>
    </source>
</evidence>
<proteinExistence type="inferred from homology"/>
<evidence type="ECO:0000256" key="10">
    <source>
        <dbReference type="SAM" id="Phobius"/>
    </source>
</evidence>
<organism evidence="12 13">
    <name type="scientific">Thalassospira alkalitolerans</name>
    <dbReference type="NCBI Taxonomy" id="1293890"/>
    <lineage>
        <taxon>Bacteria</taxon>
        <taxon>Pseudomonadati</taxon>
        <taxon>Pseudomonadota</taxon>
        <taxon>Alphaproteobacteria</taxon>
        <taxon>Rhodospirillales</taxon>
        <taxon>Thalassospiraceae</taxon>
        <taxon>Thalassospira</taxon>
    </lineage>
</organism>
<dbReference type="Proteomes" id="UP000193396">
    <property type="component" value="Unassembled WGS sequence"/>
</dbReference>
<dbReference type="OrthoDB" id="4045at2"/>
<keyword evidence="2 8" id="KW-0813">Transport</keyword>
<keyword evidence="13" id="KW-1185">Reference proteome</keyword>
<dbReference type="GO" id="GO:0017038">
    <property type="term" value="P:protein import"/>
    <property type="evidence" value="ECO:0007669"/>
    <property type="project" value="TreeGrafter"/>
</dbReference>
<keyword evidence="6 10" id="KW-1133">Transmembrane helix</keyword>
<evidence type="ECO:0000256" key="5">
    <source>
        <dbReference type="ARBA" id="ARBA00022927"/>
    </source>
</evidence>
<evidence type="ECO:0000313" key="12">
    <source>
        <dbReference type="EMBL" id="OSQ46244.1"/>
    </source>
</evidence>
<feature type="transmembrane region" description="Helical" evidence="10">
    <location>
        <begin position="201"/>
        <end position="224"/>
    </location>
</feature>
<protein>
    <submittedName>
        <fullName evidence="12">Flagellar motor protein MotA</fullName>
    </submittedName>
</protein>
<reference evidence="12 13" key="1">
    <citation type="submission" date="2014-03" db="EMBL/GenBank/DDBJ databases">
        <title>The draft genome sequence of Thalassospira alkalitolerans JCM 18968.</title>
        <authorList>
            <person name="Lai Q."/>
            <person name="Shao Z."/>
        </authorList>
    </citation>
    <scope>NUCLEOTIDE SEQUENCE [LARGE SCALE GENOMIC DNA]</scope>
    <source>
        <strain evidence="12 13">JCM 18968</strain>
    </source>
</reference>
<evidence type="ECO:0000256" key="9">
    <source>
        <dbReference type="SAM" id="MobiDB-lite"/>
    </source>
</evidence>
<keyword evidence="12" id="KW-0969">Cilium</keyword>
<evidence type="ECO:0000259" key="11">
    <source>
        <dbReference type="Pfam" id="PF01618"/>
    </source>
</evidence>
<feature type="compositionally biased region" description="Polar residues" evidence="9">
    <location>
        <begin position="1"/>
        <end position="14"/>
    </location>
</feature>
<feature type="domain" description="MotA/TolQ/ExbB proton channel" evidence="11">
    <location>
        <begin position="173"/>
        <end position="282"/>
    </location>
</feature>
<evidence type="ECO:0000313" key="13">
    <source>
        <dbReference type="Proteomes" id="UP000193396"/>
    </source>
</evidence>
<gene>
    <name evidence="12" type="ORF">TALK_16755</name>
</gene>
<dbReference type="RefSeq" id="WP_085620287.1">
    <property type="nucleotide sequence ID" value="NZ_JBLXAE010000008.1"/>
</dbReference>
<keyword evidence="12" id="KW-0966">Cell projection</keyword>
<dbReference type="STRING" id="1293890.TALK_16755"/>
<accession>A0A1Y2L8D4</accession>
<feature type="transmembrane region" description="Helical" evidence="10">
    <location>
        <begin position="244"/>
        <end position="266"/>
    </location>
</feature>
<comment type="subcellular location">
    <subcellularLocation>
        <location evidence="1">Cell membrane</location>
        <topology evidence="1">Multi-pass membrane protein</topology>
    </subcellularLocation>
    <subcellularLocation>
        <location evidence="8">Membrane</location>
        <topology evidence="8">Multi-pass membrane protein</topology>
    </subcellularLocation>
</comment>
<evidence type="ECO:0000256" key="1">
    <source>
        <dbReference type="ARBA" id="ARBA00004651"/>
    </source>
</evidence>
<dbReference type="PANTHER" id="PTHR30625">
    <property type="entry name" value="PROTEIN TOLQ"/>
    <property type="match status" value="1"/>
</dbReference>
<keyword evidence="3" id="KW-1003">Cell membrane</keyword>
<evidence type="ECO:0000256" key="3">
    <source>
        <dbReference type="ARBA" id="ARBA00022475"/>
    </source>
</evidence>
<evidence type="ECO:0000256" key="6">
    <source>
        <dbReference type="ARBA" id="ARBA00022989"/>
    </source>
</evidence>
<keyword evidence="7 10" id="KW-0472">Membrane</keyword>
<dbReference type="InterPro" id="IPR002898">
    <property type="entry name" value="MotA_ExbB_proton_chnl"/>
</dbReference>
<comment type="similarity">
    <text evidence="8">Belongs to the exbB/tolQ family.</text>
</comment>
<feature type="region of interest" description="Disordered" evidence="9">
    <location>
        <begin position="1"/>
        <end position="29"/>
    </location>
</feature>
<dbReference type="InterPro" id="IPR050790">
    <property type="entry name" value="ExbB/TolQ_transport"/>
</dbReference>
<dbReference type="PANTHER" id="PTHR30625:SF15">
    <property type="entry name" value="BIOPOLYMER TRANSPORT PROTEIN EXBB"/>
    <property type="match status" value="1"/>
</dbReference>
<dbReference type="AlphaFoldDB" id="A0A1Y2L8D4"/>
<dbReference type="GO" id="GO:0005886">
    <property type="term" value="C:plasma membrane"/>
    <property type="evidence" value="ECO:0007669"/>
    <property type="project" value="UniProtKB-SubCell"/>
</dbReference>
<dbReference type="EMBL" id="JFKB01000012">
    <property type="protein sequence ID" value="OSQ46244.1"/>
    <property type="molecule type" value="Genomic_DNA"/>
</dbReference>
<dbReference type="Pfam" id="PF01618">
    <property type="entry name" value="MotA_ExbB"/>
    <property type="match status" value="1"/>
</dbReference>